<evidence type="ECO:0000313" key="3">
    <source>
        <dbReference type="EMBL" id="SEO94782.1"/>
    </source>
</evidence>
<sequence>MTVIARLEITPVHKGSMAEEIARAVAALDDFDVSYETTAMDTVIEAESTAEVFAAAQAAHEAVDTDRIITSLEIDDRRDRSEHTADRVAAVEEALGRPPKRQSA</sequence>
<dbReference type="InterPro" id="IPR002767">
    <property type="entry name" value="Thiamine_BP"/>
</dbReference>
<dbReference type="AlphaFoldDB" id="A0A1H8TUW3"/>
<dbReference type="PANTHER" id="PTHR33777:SF1">
    <property type="entry name" value="UPF0045 PROTEIN ECM15"/>
    <property type="match status" value="1"/>
</dbReference>
<dbReference type="PANTHER" id="PTHR33777">
    <property type="entry name" value="UPF0045 PROTEIN ECM15"/>
    <property type="match status" value="1"/>
</dbReference>
<protein>
    <submittedName>
        <fullName evidence="3">Uncharacterized protein, MTH1187 family</fullName>
    </submittedName>
</protein>
<dbReference type="Proteomes" id="UP000199126">
    <property type="component" value="Unassembled WGS sequence"/>
</dbReference>
<dbReference type="Gene3D" id="3.30.70.930">
    <property type="match status" value="1"/>
</dbReference>
<dbReference type="OrthoDB" id="10763at2157"/>
<proteinExistence type="inferred from homology"/>
<dbReference type="Pfam" id="PF01910">
    <property type="entry name" value="Thiamine_BP"/>
    <property type="match status" value="1"/>
</dbReference>
<dbReference type="RefSeq" id="WP_089825602.1">
    <property type="nucleotide sequence ID" value="NZ_FODV01000008.1"/>
</dbReference>
<organism evidence="3 4">
    <name type="scientific">Halogranum amylolyticum</name>
    <dbReference type="NCBI Taxonomy" id="660520"/>
    <lineage>
        <taxon>Archaea</taxon>
        <taxon>Methanobacteriati</taxon>
        <taxon>Methanobacteriota</taxon>
        <taxon>Stenosarchaea group</taxon>
        <taxon>Halobacteria</taxon>
        <taxon>Halobacteriales</taxon>
        <taxon>Haloferacaceae</taxon>
    </lineage>
</organism>
<dbReference type="SUPFAM" id="SSF89957">
    <property type="entry name" value="MTH1187/YkoF-like"/>
    <property type="match status" value="1"/>
</dbReference>
<feature type="domain" description="Thiamine-binding protein" evidence="2">
    <location>
        <begin position="6"/>
        <end position="92"/>
    </location>
</feature>
<evidence type="ECO:0000313" key="4">
    <source>
        <dbReference type="Proteomes" id="UP000199126"/>
    </source>
</evidence>
<keyword evidence="4" id="KW-1185">Reference proteome</keyword>
<dbReference type="InterPro" id="IPR051614">
    <property type="entry name" value="UPF0045_domain"/>
</dbReference>
<dbReference type="InterPro" id="IPR029756">
    <property type="entry name" value="MTH1187/YkoF-like"/>
</dbReference>
<comment type="similarity">
    <text evidence="1">Belongs to the UPF0045 family.</text>
</comment>
<dbReference type="GO" id="GO:0005829">
    <property type="term" value="C:cytosol"/>
    <property type="evidence" value="ECO:0007669"/>
    <property type="project" value="TreeGrafter"/>
</dbReference>
<accession>A0A1H8TUW3</accession>
<evidence type="ECO:0000256" key="1">
    <source>
        <dbReference type="ARBA" id="ARBA00010272"/>
    </source>
</evidence>
<evidence type="ECO:0000259" key="2">
    <source>
        <dbReference type="Pfam" id="PF01910"/>
    </source>
</evidence>
<gene>
    <name evidence="3" type="ORF">SAMN04487948_108144</name>
</gene>
<dbReference type="EMBL" id="FODV01000008">
    <property type="protein sequence ID" value="SEO94782.1"/>
    <property type="molecule type" value="Genomic_DNA"/>
</dbReference>
<reference evidence="4" key="1">
    <citation type="submission" date="2016-10" db="EMBL/GenBank/DDBJ databases">
        <authorList>
            <person name="Varghese N."/>
            <person name="Submissions S."/>
        </authorList>
    </citation>
    <scope>NUCLEOTIDE SEQUENCE [LARGE SCALE GENOMIC DNA]</scope>
    <source>
        <strain evidence="4">CGMCC 1.10121</strain>
    </source>
</reference>
<name>A0A1H8TUW3_9EURY</name>